<dbReference type="SUPFAM" id="SSF48371">
    <property type="entry name" value="ARM repeat"/>
    <property type="match status" value="1"/>
</dbReference>
<feature type="compositionally biased region" description="Low complexity" evidence="1">
    <location>
        <begin position="555"/>
        <end position="567"/>
    </location>
</feature>
<dbReference type="Proteomes" id="UP000076874">
    <property type="component" value="Unassembled WGS sequence"/>
</dbReference>
<feature type="region of interest" description="Disordered" evidence="1">
    <location>
        <begin position="670"/>
        <end position="759"/>
    </location>
</feature>
<name>A0A167P6T9_9HYPO</name>
<gene>
    <name evidence="2" type="ORF">SPI_07962</name>
</gene>
<feature type="region of interest" description="Disordered" evidence="1">
    <location>
        <begin position="540"/>
        <end position="567"/>
    </location>
</feature>
<sequence>MTPADIQLLFQAAEATFPRNGVTRLTEEDDVDASASAERPQRTASLQRVLLAVQQYWLAGSPEMEQAAEILGDSSRDASWRIPIGESGLLDFFLGILAVNGLRQSLKIHTLRLIGNSCADEDENRARVVAGNHLGRIVSLLDDDSVLAFVIPVLYNICVDFEPAQLQACQADLSRALIAIVSSPRLAQCRAFLNIICKILGLLIAQEPEVALADPATPAYLLQLAVNPDTALDTEEFCIVVSVALTYLTYENFQEELIRQAGVQALLTAFSDSYTKYDVAQMDPDDAAEYRTLGSRFMHVIADVVALPAFSDTYPLASPVVQTLQTWVASSSSYHSNVPLKTAGCIALGNLARSDQSSSYFVHKVQIHTPLIHLLSKPYASLLHLPADNDPADDGGIPPTSQLLYAVLSFLKNLAIPAANKPLLGVLLDPPASVLPLLWTSTDAQPQLQFAAVSLTRLLVTACPANVRRICAPLSPDPSSPAHDRSNLHVLTSLFKRIEAPNTKMEAARAILAVCRALHTAPADAPAILSDDWDPAEEAASVYSGSTRTNNSGFSSSEPSPAAPESDVTVVASGGVAGAAGSAATSPTLPDSSRQLRRARFYTAHMDMADGFTYLMTQTQFPVLRSEAWFVAALLGRSTDGAHLVMRALQPFEACRALVETVSGRDLVEGHRLQPGGASLLDSDDTLGLGPRPGPTPTTLADPAYGVTGSTASPVSLQQRSFDDVDGGGGWSGASDVGASPAPAPPPLPPPSMSSQQHVDGLGLEPQAADPAQAANLARIDQENGLVLIAEIMKNYAHFLPPFRRGVFEQLLQTGGALVVQARVQLGEER</sequence>
<evidence type="ECO:0000313" key="3">
    <source>
        <dbReference type="Proteomes" id="UP000076874"/>
    </source>
</evidence>
<accession>A0A167P6T9</accession>
<dbReference type="Gene3D" id="1.25.10.10">
    <property type="entry name" value="Leucine-rich Repeat Variant"/>
    <property type="match status" value="2"/>
</dbReference>
<reference evidence="2 3" key="1">
    <citation type="journal article" date="2016" name="Genome Biol. Evol.">
        <title>Divergent and convergent evolution of fungal pathogenicity.</title>
        <authorList>
            <person name="Shang Y."/>
            <person name="Xiao G."/>
            <person name="Zheng P."/>
            <person name="Cen K."/>
            <person name="Zhan S."/>
            <person name="Wang C."/>
        </authorList>
    </citation>
    <scope>NUCLEOTIDE SEQUENCE [LARGE SCALE GENOMIC DNA]</scope>
    <source>
        <strain evidence="2 3">RCEF 264</strain>
    </source>
</reference>
<feature type="compositionally biased region" description="Polar residues" evidence="1">
    <location>
        <begin position="708"/>
        <end position="720"/>
    </location>
</feature>
<dbReference type="InterPro" id="IPR040144">
    <property type="entry name" value="RAP1GDS1"/>
</dbReference>
<feature type="compositionally biased region" description="Low complexity" evidence="1">
    <location>
        <begin position="676"/>
        <end position="690"/>
    </location>
</feature>
<evidence type="ECO:0000313" key="2">
    <source>
        <dbReference type="EMBL" id="OAA56351.1"/>
    </source>
</evidence>
<dbReference type="InterPro" id="IPR011030">
    <property type="entry name" value="Lipovitellin_superhlx_dom"/>
</dbReference>
<dbReference type="AlphaFoldDB" id="A0A167P6T9"/>
<organism evidence="2 3">
    <name type="scientific">Niveomyces insectorum RCEF 264</name>
    <dbReference type="NCBI Taxonomy" id="1081102"/>
    <lineage>
        <taxon>Eukaryota</taxon>
        <taxon>Fungi</taxon>
        <taxon>Dikarya</taxon>
        <taxon>Ascomycota</taxon>
        <taxon>Pezizomycotina</taxon>
        <taxon>Sordariomycetes</taxon>
        <taxon>Hypocreomycetidae</taxon>
        <taxon>Hypocreales</taxon>
        <taxon>Cordycipitaceae</taxon>
        <taxon>Niveomyces</taxon>
    </lineage>
</organism>
<dbReference type="OrthoDB" id="26149at2759"/>
<dbReference type="SUPFAM" id="SSF48431">
    <property type="entry name" value="Lipovitellin-phosvitin complex, superhelical domain"/>
    <property type="match status" value="1"/>
</dbReference>
<dbReference type="InterPro" id="IPR016024">
    <property type="entry name" value="ARM-type_fold"/>
</dbReference>
<dbReference type="InterPro" id="IPR011989">
    <property type="entry name" value="ARM-like"/>
</dbReference>
<dbReference type="EMBL" id="AZHD01000017">
    <property type="protein sequence ID" value="OAA56351.1"/>
    <property type="molecule type" value="Genomic_DNA"/>
</dbReference>
<comment type="caution">
    <text evidence="2">The sequence shown here is derived from an EMBL/GenBank/DDBJ whole genome shotgun (WGS) entry which is preliminary data.</text>
</comment>
<keyword evidence="3" id="KW-1185">Reference proteome</keyword>
<proteinExistence type="predicted"/>
<evidence type="ECO:0000256" key="1">
    <source>
        <dbReference type="SAM" id="MobiDB-lite"/>
    </source>
</evidence>
<dbReference type="GO" id="GO:0005085">
    <property type="term" value="F:guanyl-nucleotide exchange factor activity"/>
    <property type="evidence" value="ECO:0007669"/>
    <property type="project" value="InterPro"/>
</dbReference>
<protein>
    <submittedName>
        <fullName evidence="2">GTP-binding protein</fullName>
    </submittedName>
</protein>
<dbReference type="PANTHER" id="PTHR10957">
    <property type="entry name" value="RAP1 GTPASE-GDP DISSOCIATION STIMULATOR 1"/>
    <property type="match status" value="1"/>
</dbReference>
<feature type="compositionally biased region" description="Polar residues" evidence="1">
    <location>
        <begin position="543"/>
        <end position="554"/>
    </location>
</feature>
<feature type="compositionally biased region" description="Pro residues" evidence="1">
    <location>
        <begin position="742"/>
        <end position="752"/>
    </location>
</feature>
<dbReference type="STRING" id="1081102.A0A167P6T9"/>